<dbReference type="EMBL" id="SJPN01000018">
    <property type="protein sequence ID" value="TWT91251.1"/>
    <property type="molecule type" value="Genomic_DNA"/>
</dbReference>
<comment type="caution">
    <text evidence="1">The sequence shown here is derived from an EMBL/GenBank/DDBJ whole genome shotgun (WGS) entry which is preliminary data.</text>
</comment>
<sequence length="167" mass="18954">MYAPSSTATAKALSYGDGEPCHPAMMPRFCCRKPGCKRLGVAAFTVYARWILCFRRACPGSEQQMAATLNTIAFTSPPPANRRRRFAGGGEVFLACVGSRQLFPPPRQARRKEFQIRKRLRRGQTWDSGFNRSSLLRERLRRGQTRDSGFNLTRLLKSRTLCRTRGH</sequence>
<proteinExistence type="predicted"/>
<name>A0A5C5ZW91_9BACT</name>
<gene>
    <name evidence="1" type="ORF">Pla52n_66630</name>
</gene>
<dbReference type="Proteomes" id="UP000320176">
    <property type="component" value="Unassembled WGS sequence"/>
</dbReference>
<evidence type="ECO:0000313" key="2">
    <source>
        <dbReference type="Proteomes" id="UP000320176"/>
    </source>
</evidence>
<keyword evidence="2" id="KW-1185">Reference proteome</keyword>
<organism evidence="1 2">
    <name type="scientific">Stieleria varia</name>
    <dbReference type="NCBI Taxonomy" id="2528005"/>
    <lineage>
        <taxon>Bacteria</taxon>
        <taxon>Pseudomonadati</taxon>
        <taxon>Planctomycetota</taxon>
        <taxon>Planctomycetia</taxon>
        <taxon>Pirellulales</taxon>
        <taxon>Pirellulaceae</taxon>
        <taxon>Stieleria</taxon>
    </lineage>
</organism>
<dbReference type="AlphaFoldDB" id="A0A5C5ZW91"/>
<protein>
    <submittedName>
        <fullName evidence="1">Uncharacterized protein</fullName>
    </submittedName>
</protein>
<evidence type="ECO:0000313" key="1">
    <source>
        <dbReference type="EMBL" id="TWT91251.1"/>
    </source>
</evidence>
<accession>A0A5C5ZW91</accession>
<reference evidence="1 2" key="1">
    <citation type="submission" date="2019-02" db="EMBL/GenBank/DDBJ databases">
        <title>Deep-cultivation of Planctomycetes and their phenomic and genomic characterization uncovers novel biology.</title>
        <authorList>
            <person name="Wiegand S."/>
            <person name="Jogler M."/>
            <person name="Boedeker C."/>
            <person name="Pinto D."/>
            <person name="Vollmers J."/>
            <person name="Rivas-Marin E."/>
            <person name="Kohn T."/>
            <person name="Peeters S.H."/>
            <person name="Heuer A."/>
            <person name="Rast P."/>
            <person name="Oberbeckmann S."/>
            <person name="Bunk B."/>
            <person name="Jeske O."/>
            <person name="Meyerdierks A."/>
            <person name="Storesund J.E."/>
            <person name="Kallscheuer N."/>
            <person name="Luecker S."/>
            <person name="Lage O.M."/>
            <person name="Pohl T."/>
            <person name="Merkel B.J."/>
            <person name="Hornburger P."/>
            <person name="Mueller R.-W."/>
            <person name="Bruemmer F."/>
            <person name="Labrenz M."/>
            <person name="Spormann A.M."/>
            <person name="Op Den Camp H."/>
            <person name="Overmann J."/>
            <person name="Amann R."/>
            <person name="Jetten M.S.M."/>
            <person name="Mascher T."/>
            <person name="Medema M.H."/>
            <person name="Devos D.P."/>
            <person name="Kaster A.-K."/>
            <person name="Ovreas L."/>
            <person name="Rohde M."/>
            <person name="Galperin M.Y."/>
            <person name="Jogler C."/>
        </authorList>
    </citation>
    <scope>NUCLEOTIDE SEQUENCE [LARGE SCALE GENOMIC DNA]</scope>
    <source>
        <strain evidence="1 2">Pla52n</strain>
    </source>
</reference>